<keyword evidence="1" id="KW-0812">Transmembrane</keyword>
<proteinExistence type="predicted"/>
<evidence type="ECO:0008006" key="4">
    <source>
        <dbReference type="Google" id="ProtNLM"/>
    </source>
</evidence>
<evidence type="ECO:0000313" key="3">
    <source>
        <dbReference type="Proteomes" id="UP000249518"/>
    </source>
</evidence>
<accession>A0A328WY98</accession>
<organism evidence="2 3">
    <name type="scientific">Flavobacterium lacus</name>
    <dbReference type="NCBI Taxonomy" id="1353778"/>
    <lineage>
        <taxon>Bacteria</taxon>
        <taxon>Pseudomonadati</taxon>
        <taxon>Bacteroidota</taxon>
        <taxon>Flavobacteriia</taxon>
        <taxon>Flavobacteriales</taxon>
        <taxon>Flavobacteriaceae</taxon>
        <taxon>Flavobacterium</taxon>
    </lineage>
</organism>
<protein>
    <recommendedName>
        <fullName evidence="4">Transmembrane protein</fullName>
    </recommendedName>
</protein>
<comment type="caution">
    <text evidence="2">The sequence shown here is derived from an EMBL/GenBank/DDBJ whole genome shotgun (WGS) entry which is preliminary data.</text>
</comment>
<keyword evidence="1" id="KW-0472">Membrane</keyword>
<name>A0A328WY98_9FLAO</name>
<sequence>MSIQVYPCQYIYLQINTNQYVIIYSIYFDFSNSFAKIQLGKLKIYYKCDYNSLNSLNETAKKSNFILKEYTCEDDENINILLGVIVLCLFSIVIIRIYKKLNLKLHILKNTMLEKSVYLSNKYNPKLVRLALFFRIYIQVTSKRPQAEIDTISYFQKK</sequence>
<feature type="transmembrane region" description="Helical" evidence="1">
    <location>
        <begin position="78"/>
        <end position="98"/>
    </location>
</feature>
<reference evidence="2 3" key="1">
    <citation type="submission" date="2018-06" db="EMBL/GenBank/DDBJ databases">
        <title>Genomic Encyclopedia of Type Strains, Phase III (KMG-III): the genomes of soil and plant-associated and newly described type strains.</title>
        <authorList>
            <person name="Whitman W."/>
        </authorList>
    </citation>
    <scope>NUCLEOTIDE SEQUENCE [LARGE SCALE GENOMIC DNA]</scope>
    <source>
        <strain evidence="2 3">CGMCC 1.12504</strain>
    </source>
</reference>
<dbReference type="EMBL" id="QLSV01000004">
    <property type="protein sequence ID" value="RAR48874.1"/>
    <property type="molecule type" value="Genomic_DNA"/>
</dbReference>
<keyword evidence="3" id="KW-1185">Reference proteome</keyword>
<evidence type="ECO:0000313" key="2">
    <source>
        <dbReference type="EMBL" id="RAR48874.1"/>
    </source>
</evidence>
<dbReference type="AlphaFoldDB" id="A0A328WY98"/>
<evidence type="ECO:0000256" key="1">
    <source>
        <dbReference type="SAM" id="Phobius"/>
    </source>
</evidence>
<dbReference type="Proteomes" id="UP000249518">
    <property type="component" value="Unassembled WGS sequence"/>
</dbReference>
<gene>
    <name evidence="2" type="ORF">B0I10_1049</name>
</gene>
<keyword evidence="1" id="KW-1133">Transmembrane helix</keyword>